<keyword evidence="6" id="KW-1185">Reference proteome</keyword>
<keyword evidence="2" id="KW-0789">Thiol protease inhibitor</keyword>
<name>A0AAV2G2I7_9ROSI</name>
<dbReference type="Pfam" id="PF16845">
    <property type="entry name" value="SQAPI"/>
    <property type="match status" value="1"/>
</dbReference>
<dbReference type="GO" id="GO:0004869">
    <property type="term" value="F:cysteine-type endopeptidase inhibitor activity"/>
    <property type="evidence" value="ECO:0007669"/>
    <property type="project" value="UniProtKB-KW"/>
</dbReference>
<feature type="chain" id="PRO_5043527989" description="Cystatin domain-containing protein" evidence="3">
    <location>
        <begin position="27"/>
        <end position="146"/>
    </location>
</feature>
<accession>A0AAV2G2I7</accession>
<dbReference type="Proteomes" id="UP001497516">
    <property type="component" value="Chromosome 7"/>
</dbReference>
<proteinExistence type="predicted"/>
<dbReference type="Gene3D" id="3.10.450.10">
    <property type="match status" value="1"/>
</dbReference>
<evidence type="ECO:0000256" key="3">
    <source>
        <dbReference type="SAM" id="SignalP"/>
    </source>
</evidence>
<evidence type="ECO:0000313" key="5">
    <source>
        <dbReference type="EMBL" id="CAL1404362.1"/>
    </source>
</evidence>
<dbReference type="PROSITE" id="PS00287">
    <property type="entry name" value="CYSTATIN"/>
    <property type="match status" value="1"/>
</dbReference>
<gene>
    <name evidence="5" type="ORF">LTRI10_LOCUS44225</name>
</gene>
<feature type="domain" description="Cystatin" evidence="4">
    <location>
        <begin position="32"/>
        <end position="139"/>
    </location>
</feature>
<keyword evidence="3" id="KW-0732">Signal</keyword>
<dbReference type="AlphaFoldDB" id="A0AAV2G2I7"/>
<dbReference type="InterPro" id="IPR018073">
    <property type="entry name" value="Prot_inh_cystat_CS"/>
</dbReference>
<feature type="signal peptide" evidence="3">
    <location>
        <begin position="1"/>
        <end position="26"/>
    </location>
</feature>
<dbReference type="CDD" id="cd00042">
    <property type="entry name" value="CY"/>
    <property type="match status" value="1"/>
</dbReference>
<dbReference type="SUPFAM" id="SSF54403">
    <property type="entry name" value="Cystatin/monellin"/>
    <property type="match status" value="1"/>
</dbReference>
<evidence type="ECO:0000256" key="2">
    <source>
        <dbReference type="ARBA" id="ARBA00022704"/>
    </source>
</evidence>
<dbReference type="InterPro" id="IPR000010">
    <property type="entry name" value="Cystatin_dom"/>
</dbReference>
<reference evidence="5 6" key="1">
    <citation type="submission" date="2024-04" db="EMBL/GenBank/DDBJ databases">
        <authorList>
            <person name="Fracassetti M."/>
        </authorList>
    </citation>
    <scope>NUCLEOTIDE SEQUENCE [LARGE SCALE GENOMIC DNA]</scope>
</reference>
<dbReference type="SMART" id="SM00043">
    <property type="entry name" value="CY"/>
    <property type="match status" value="1"/>
</dbReference>
<organism evidence="5 6">
    <name type="scientific">Linum trigynum</name>
    <dbReference type="NCBI Taxonomy" id="586398"/>
    <lineage>
        <taxon>Eukaryota</taxon>
        <taxon>Viridiplantae</taxon>
        <taxon>Streptophyta</taxon>
        <taxon>Embryophyta</taxon>
        <taxon>Tracheophyta</taxon>
        <taxon>Spermatophyta</taxon>
        <taxon>Magnoliopsida</taxon>
        <taxon>eudicotyledons</taxon>
        <taxon>Gunneridae</taxon>
        <taxon>Pentapetalae</taxon>
        <taxon>rosids</taxon>
        <taxon>fabids</taxon>
        <taxon>Malpighiales</taxon>
        <taxon>Linaceae</taxon>
        <taxon>Linum</taxon>
    </lineage>
</organism>
<dbReference type="PANTHER" id="PTHR47373:SF1">
    <property type="entry name" value="CYSTEINE PROTEINASE INHIBITOR 2"/>
    <property type="match status" value="1"/>
</dbReference>
<dbReference type="EMBL" id="OZ034820">
    <property type="protein sequence ID" value="CAL1404362.1"/>
    <property type="molecule type" value="Genomic_DNA"/>
</dbReference>
<protein>
    <recommendedName>
        <fullName evidence="4">Cystatin domain-containing protein</fullName>
    </recommendedName>
</protein>
<evidence type="ECO:0000313" key="6">
    <source>
        <dbReference type="Proteomes" id="UP001497516"/>
    </source>
</evidence>
<dbReference type="PANTHER" id="PTHR47373">
    <property type="entry name" value="CYSTEINE PROTEINASE INHIBITOR 2"/>
    <property type="match status" value="1"/>
</dbReference>
<dbReference type="InterPro" id="IPR046350">
    <property type="entry name" value="Cystatin_sf"/>
</dbReference>
<evidence type="ECO:0000256" key="1">
    <source>
        <dbReference type="ARBA" id="ARBA00022690"/>
    </source>
</evidence>
<keyword evidence="1" id="KW-0646">Protease inhibitor</keyword>
<sequence>MMRVDKNRAVVVLVVVLVAAVAGVDGRRHRGILVGARSEVKDVRTNREIQELGRFSVAEFNFQQQKQRIVKQSGGSEEEQRLLMFDEVVEAERQVVSGIKYYLKIQTTRSDSNRVQVYDAVVVVKPWLDHRQLVHFTPSSPSYSAN</sequence>
<evidence type="ECO:0000259" key="4">
    <source>
        <dbReference type="SMART" id="SM00043"/>
    </source>
</evidence>